<dbReference type="Proteomes" id="UP001651158">
    <property type="component" value="Unassembled WGS sequence"/>
</dbReference>
<dbReference type="Pfam" id="PF22633">
    <property type="entry name" value="F5_F8_type_C_2"/>
    <property type="match status" value="1"/>
</dbReference>
<comment type="caution">
    <text evidence="1">The sequence shown here is derived from an EMBL/GenBank/DDBJ whole genome shotgun (WGS) entry which is preliminary data.</text>
</comment>
<protein>
    <submittedName>
        <fullName evidence="1">Nuclear receptor 2C2-associated protein</fullName>
    </submittedName>
</protein>
<dbReference type="EMBL" id="JAKROA010000004">
    <property type="protein sequence ID" value="KAL5107323.1"/>
    <property type="molecule type" value="Genomic_DNA"/>
</dbReference>
<dbReference type="SUPFAM" id="SSF49785">
    <property type="entry name" value="Galactose-binding domain-like"/>
    <property type="match status" value="1"/>
</dbReference>
<keyword evidence="2" id="KW-1185">Reference proteome</keyword>
<name>A0ABR4QCL6_9CEST</name>
<keyword evidence="1" id="KW-0675">Receptor</keyword>
<reference evidence="1 2" key="1">
    <citation type="journal article" date="2022" name="Front. Cell. Infect. Microbiol.">
        <title>The Genomes of Two Strains of Taenia crassiceps the Animal Model for the Study of Human Cysticercosis.</title>
        <authorList>
            <person name="Bobes R.J."/>
            <person name="Estrada K."/>
            <person name="Rios-Valencia D.G."/>
            <person name="Calderon-Gallegos A."/>
            <person name="de la Torre P."/>
            <person name="Carrero J.C."/>
            <person name="Sanchez-Flores A."/>
            <person name="Laclette J.P."/>
        </authorList>
    </citation>
    <scope>NUCLEOTIDE SEQUENCE [LARGE SCALE GENOMIC DNA]</scope>
    <source>
        <strain evidence="1">WFUcys</strain>
    </source>
</reference>
<evidence type="ECO:0000313" key="2">
    <source>
        <dbReference type="Proteomes" id="UP001651158"/>
    </source>
</evidence>
<accession>A0ABR4QCL6</accession>
<dbReference type="InterPro" id="IPR008979">
    <property type="entry name" value="Galactose-bd-like_sf"/>
</dbReference>
<gene>
    <name evidence="1" type="ORF">TcWFU_001164</name>
</gene>
<proteinExistence type="predicted"/>
<sequence length="144" mass="16488">MVFRVRSCILWRHLASGQARQNDASRLHLPFSTFLFDGNPETCWQSNSGESQWILVEFKEPLKITSIRIQFQGGFAVEEALLRLWTKEKKDCPVSYPFHPTNTNSLQSFSFTDANAYTCAAIILKKATDPFGRIVVYQLDFSFA</sequence>
<evidence type="ECO:0000313" key="1">
    <source>
        <dbReference type="EMBL" id="KAL5107323.1"/>
    </source>
</evidence>
<organism evidence="1 2">
    <name type="scientific">Taenia crassiceps</name>
    <dbReference type="NCBI Taxonomy" id="6207"/>
    <lineage>
        <taxon>Eukaryota</taxon>
        <taxon>Metazoa</taxon>
        <taxon>Spiralia</taxon>
        <taxon>Lophotrochozoa</taxon>
        <taxon>Platyhelminthes</taxon>
        <taxon>Cestoda</taxon>
        <taxon>Eucestoda</taxon>
        <taxon>Cyclophyllidea</taxon>
        <taxon>Taeniidae</taxon>
        <taxon>Taenia</taxon>
    </lineage>
</organism>
<dbReference type="Gene3D" id="2.60.120.260">
    <property type="entry name" value="Galactose-binding domain-like"/>
    <property type="match status" value="1"/>
</dbReference>